<sequence length="526" mass="56670">MEKQPTGTVEPLTAKSEIGDDTVSQVVNSQTDDQALQSPRQLHGLLWAVVVSSVLSAIFLFALDNTVVALIQPQIVDTLGHIEKLPWLSVSFALTSKLFLTAVFLFEVGSALCGATPNMNAFIIGRAICGIGGCGIYMGAINIMSVTTTEAERPLYISLPGVTWGLGTVSATWRWGFYINLCVGAVAAPIYFLLLPSHNPRPDIPTMQKIRELDFVGMVLETGGLLSGVMAISFGGAMYTWSSGTIIGLFVCSGVLGILFCLQQKFRLFTDPENQLFPVDLLKSWELDILFCQSAIAISCVFIPIYFTPLYFQFVRQDKALKAGVRLLPFVFLLVAANVFNGVLMGKLGYYMPWFFGGSIFVIIGGALLHTIGINTSNSQLYGYTIIVAIGAGCFVQAPFSVTQAKVGAARVAEATAFIGFAQILGITLSLSISNSVFINRAMTLIGRIFPDAPKDIVQAAIAGVTGDLFTVITDAQRMEVLEAIVTAIKDACILVLAAGALSLVLACFMKRERLFLENIKDNVSE</sequence>
<dbReference type="Proteomes" id="UP000799429">
    <property type="component" value="Unassembled WGS sequence"/>
</dbReference>
<dbReference type="GO" id="GO:0022857">
    <property type="term" value="F:transmembrane transporter activity"/>
    <property type="evidence" value="ECO:0007669"/>
    <property type="project" value="InterPro"/>
</dbReference>
<feature type="transmembrane region" description="Helical" evidence="7">
    <location>
        <begin position="44"/>
        <end position="63"/>
    </location>
</feature>
<evidence type="ECO:0000256" key="1">
    <source>
        <dbReference type="ARBA" id="ARBA00004141"/>
    </source>
</evidence>
<feature type="transmembrane region" description="Helical" evidence="7">
    <location>
        <begin position="351"/>
        <end position="369"/>
    </location>
</feature>
<comment type="subcellular location">
    <subcellularLocation>
        <location evidence="1">Membrane</location>
        <topology evidence="1">Multi-pass membrane protein</topology>
    </subcellularLocation>
</comment>
<feature type="transmembrane region" description="Helical" evidence="7">
    <location>
        <begin position="327"/>
        <end position="344"/>
    </location>
</feature>
<protein>
    <submittedName>
        <fullName evidence="8">MFS general substrate transporter</fullName>
    </submittedName>
</protein>
<reference evidence="8" key="1">
    <citation type="journal article" date="2020" name="Stud. Mycol.">
        <title>101 Dothideomycetes genomes: a test case for predicting lifestyles and emergence of pathogens.</title>
        <authorList>
            <person name="Haridas S."/>
            <person name="Albert R."/>
            <person name="Binder M."/>
            <person name="Bloem J."/>
            <person name="Labutti K."/>
            <person name="Salamov A."/>
            <person name="Andreopoulos B."/>
            <person name="Baker S."/>
            <person name="Barry K."/>
            <person name="Bills G."/>
            <person name="Bluhm B."/>
            <person name="Cannon C."/>
            <person name="Castanera R."/>
            <person name="Culley D."/>
            <person name="Daum C."/>
            <person name="Ezra D."/>
            <person name="Gonzalez J."/>
            <person name="Henrissat B."/>
            <person name="Kuo A."/>
            <person name="Liang C."/>
            <person name="Lipzen A."/>
            <person name="Lutzoni F."/>
            <person name="Magnuson J."/>
            <person name="Mondo S."/>
            <person name="Nolan M."/>
            <person name="Ohm R."/>
            <person name="Pangilinan J."/>
            <person name="Park H.-J."/>
            <person name="Ramirez L."/>
            <person name="Alfaro M."/>
            <person name="Sun H."/>
            <person name="Tritt A."/>
            <person name="Yoshinaga Y."/>
            <person name="Zwiers L.-H."/>
            <person name="Turgeon B."/>
            <person name="Goodwin S."/>
            <person name="Spatafora J."/>
            <person name="Crous P."/>
            <person name="Grigoriev I."/>
        </authorList>
    </citation>
    <scope>NUCLEOTIDE SEQUENCE</scope>
    <source>
        <strain evidence="8">CBS 101060</strain>
    </source>
</reference>
<feature type="transmembrane region" description="Helical" evidence="7">
    <location>
        <begin position="287"/>
        <end position="307"/>
    </location>
</feature>
<feature type="transmembrane region" description="Helical" evidence="7">
    <location>
        <begin position="412"/>
        <end position="433"/>
    </location>
</feature>
<evidence type="ECO:0000256" key="3">
    <source>
        <dbReference type="ARBA" id="ARBA00022448"/>
    </source>
</evidence>
<evidence type="ECO:0000256" key="2">
    <source>
        <dbReference type="ARBA" id="ARBA00007520"/>
    </source>
</evidence>
<evidence type="ECO:0000256" key="4">
    <source>
        <dbReference type="ARBA" id="ARBA00022692"/>
    </source>
</evidence>
<dbReference type="EMBL" id="MU006102">
    <property type="protein sequence ID" value="KAF2836790.1"/>
    <property type="molecule type" value="Genomic_DNA"/>
</dbReference>
<evidence type="ECO:0000313" key="8">
    <source>
        <dbReference type="EMBL" id="KAF2836790.1"/>
    </source>
</evidence>
<keyword evidence="4 7" id="KW-0812">Transmembrane</keyword>
<keyword evidence="5 7" id="KW-1133">Transmembrane helix</keyword>
<accession>A0A9P4VP03</accession>
<feature type="transmembrane region" description="Helical" evidence="7">
    <location>
        <begin position="121"/>
        <end position="144"/>
    </location>
</feature>
<keyword evidence="6 7" id="KW-0472">Membrane</keyword>
<organism evidence="8 9">
    <name type="scientific">Patellaria atrata CBS 101060</name>
    <dbReference type="NCBI Taxonomy" id="1346257"/>
    <lineage>
        <taxon>Eukaryota</taxon>
        <taxon>Fungi</taxon>
        <taxon>Dikarya</taxon>
        <taxon>Ascomycota</taxon>
        <taxon>Pezizomycotina</taxon>
        <taxon>Dothideomycetes</taxon>
        <taxon>Dothideomycetes incertae sedis</taxon>
        <taxon>Patellariales</taxon>
        <taxon>Patellariaceae</taxon>
        <taxon>Patellaria</taxon>
    </lineage>
</organism>
<dbReference type="Pfam" id="PF07690">
    <property type="entry name" value="MFS_1"/>
    <property type="match status" value="1"/>
</dbReference>
<gene>
    <name evidence="8" type="ORF">M501DRAFT_1007104</name>
</gene>
<name>A0A9P4VP03_9PEZI</name>
<dbReference type="OrthoDB" id="10021397at2759"/>
<feature type="transmembrane region" description="Helical" evidence="7">
    <location>
        <begin position="241"/>
        <end position="262"/>
    </location>
</feature>
<dbReference type="GO" id="GO:0005886">
    <property type="term" value="C:plasma membrane"/>
    <property type="evidence" value="ECO:0007669"/>
    <property type="project" value="TreeGrafter"/>
</dbReference>
<dbReference type="PANTHER" id="PTHR23501">
    <property type="entry name" value="MAJOR FACILITATOR SUPERFAMILY"/>
    <property type="match status" value="1"/>
</dbReference>
<feature type="transmembrane region" description="Helical" evidence="7">
    <location>
        <begin position="381"/>
        <end position="400"/>
    </location>
</feature>
<comment type="caution">
    <text evidence="8">The sequence shown here is derived from an EMBL/GenBank/DDBJ whole genome shotgun (WGS) entry which is preliminary data.</text>
</comment>
<feature type="transmembrane region" description="Helical" evidence="7">
    <location>
        <begin position="175"/>
        <end position="194"/>
    </location>
</feature>
<comment type="similarity">
    <text evidence="2">Belongs to the major facilitator superfamily. TCR/Tet family.</text>
</comment>
<evidence type="ECO:0000256" key="5">
    <source>
        <dbReference type="ARBA" id="ARBA00022989"/>
    </source>
</evidence>
<evidence type="ECO:0000313" key="9">
    <source>
        <dbReference type="Proteomes" id="UP000799429"/>
    </source>
</evidence>
<dbReference type="PANTHER" id="PTHR23501:SF12">
    <property type="entry name" value="MAJOR FACILITATOR SUPERFAMILY (MFS) PROFILE DOMAIN-CONTAINING PROTEIN-RELATED"/>
    <property type="match status" value="1"/>
</dbReference>
<proteinExistence type="inferred from homology"/>
<dbReference type="Gene3D" id="1.20.1250.20">
    <property type="entry name" value="MFS general substrate transporter like domains"/>
    <property type="match status" value="1"/>
</dbReference>
<feature type="transmembrane region" description="Helical" evidence="7">
    <location>
        <begin position="488"/>
        <end position="509"/>
    </location>
</feature>
<feature type="transmembrane region" description="Helical" evidence="7">
    <location>
        <begin position="87"/>
        <end position="109"/>
    </location>
</feature>
<dbReference type="SUPFAM" id="SSF103473">
    <property type="entry name" value="MFS general substrate transporter"/>
    <property type="match status" value="1"/>
</dbReference>
<evidence type="ECO:0000256" key="6">
    <source>
        <dbReference type="ARBA" id="ARBA00023136"/>
    </source>
</evidence>
<dbReference type="AlphaFoldDB" id="A0A9P4VP03"/>
<feature type="transmembrane region" description="Helical" evidence="7">
    <location>
        <begin position="215"/>
        <end position="235"/>
    </location>
</feature>
<dbReference type="InterPro" id="IPR011701">
    <property type="entry name" value="MFS"/>
</dbReference>
<keyword evidence="9" id="KW-1185">Reference proteome</keyword>
<dbReference type="InterPro" id="IPR036259">
    <property type="entry name" value="MFS_trans_sf"/>
</dbReference>
<evidence type="ECO:0000256" key="7">
    <source>
        <dbReference type="SAM" id="Phobius"/>
    </source>
</evidence>
<keyword evidence="3" id="KW-0813">Transport</keyword>